<organism evidence="2 3">
    <name type="scientific">Rubroshorea leprosula</name>
    <dbReference type="NCBI Taxonomy" id="152421"/>
    <lineage>
        <taxon>Eukaryota</taxon>
        <taxon>Viridiplantae</taxon>
        <taxon>Streptophyta</taxon>
        <taxon>Embryophyta</taxon>
        <taxon>Tracheophyta</taxon>
        <taxon>Spermatophyta</taxon>
        <taxon>Magnoliopsida</taxon>
        <taxon>eudicotyledons</taxon>
        <taxon>Gunneridae</taxon>
        <taxon>Pentapetalae</taxon>
        <taxon>rosids</taxon>
        <taxon>malvids</taxon>
        <taxon>Malvales</taxon>
        <taxon>Dipterocarpaceae</taxon>
        <taxon>Rubroshorea</taxon>
    </lineage>
</organism>
<evidence type="ECO:0000313" key="2">
    <source>
        <dbReference type="EMBL" id="GKV36218.1"/>
    </source>
</evidence>
<dbReference type="EMBL" id="BPVZ01000115">
    <property type="protein sequence ID" value="GKV36218.1"/>
    <property type="molecule type" value="Genomic_DNA"/>
</dbReference>
<name>A0AAV5LG04_9ROSI</name>
<feature type="transmembrane region" description="Helical" evidence="1">
    <location>
        <begin position="30"/>
        <end position="52"/>
    </location>
</feature>
<gene>
    <name evidence="2" type="ORF">SLEP1_g44370</name>
</gene>
<proteinExistence type="predicted"/>
<dbReference type="AlphaFoldDB" id="A0AAV5LG04"/>
<accession>A0AAV5LG04</accession>
<keyword evidence="3" id="KW-1185">Reference proteome</keyword>
<keyword evidence="1" id="KW-1133">Transmembrane helix</keyword>
<dbReference type="Proteomes" id="UP001054252">
    <property type="component" value="Unassembled WGS sequence"/>
</dbReference>
<evidence type="ECO:0000256" key="1">
    <source>
        <dbReference type="SAM" id="Phobius"/>
    </source>
</evidence>
<reference evidence="2 3" key="1">
    <citation type="journal article" date="2021" name="Commun. Biol.">
        <title>The genome of Shorea leprosula (Dipterocarpaceae) highlights the ecological relevance of drought in aseasonal tropical rainforests.</title>
        <authorList>
            <person name="Ng K.K.S."/>
            <person name="Kobayashi M.J."/>
            <person name="Fawcett J.A."/>
            <person name="Hatakeyama M."/>
            <person name="Paape T."/>
            <person name="Ng C.H."/>
            <person name="Ang C.C."/>
            <person name="Tnah L.H."/>
            <person name="Lee C.T."/>
            <person name="Nishiyama T."/>
            <person name="Sese J."/>
            <person name="O'Brien M.J."/>
            <person name="Copetti D."/>
            <person name="Mohd Noor M.I."/>
            <person name="Ong R.C."/>
            <person name="Putra M."/>
            <person name="Sireger I.Z."/>
            <person name="Indrioko S."/>
            <person name="Kosugi Y."/>
            <person name="Izuno A."/>
            <person name="Isagi Y."/>
            <person name="Lee S.L."/>
            <person name="Shimizu K.K."/>
        </authorList>
    </citation>
    <scope>NUCLEOTIDE SEQUENCE [LARGE SCALE GENOMIC DNA]</scope>
    <source>
        <strain evidence="2">214</strain>
    </source>
</reference>
<protein>
    <submittedName>
        <fullName evidence="2">Uncharacterized protein</fullName>
    </submittedName>
</protein>
<evidence type="ECO:0000313" key="3">
    <source>
        <dbReference type="Proteomes" id="UP001054252"/>
    </source>
</evidence>
<sequence length="57" mass="6355">MLNQCWGKGLVRPSEPLMVHWSATVETRRLFRLGLAITLSTAVSLVFLPGIISPARY</sequence>
<keyword evidence="1" id="KW-0812">Transmembrane</keyword>
<keyword evidence="1" id="KW-0472">Membrane</keyword>
<comment type="caution">
    <text evidence="2">The sequence shown here is derived from an EMBL/GenBank/DDBJ whole genome shotgun (WGS) entry which is preliminary data.</text>
</comment>